<evidence type="ECO:0000256" key="1">
    <source>
        <dbReference type="SAM" id="MobiDB-lite"/>
    </source>
</evidence>
<keyword evidence="2" id="KW-0732">Signal</keyword>
<proteinExistence type="predicted"/>
<feature type="chain" id="PRO_5027931229" description="DUF3352 domain-containing protein" evidence="2">
    <location>
        <begin position="27"/>
        <end position="431"/>
    </location>
</feature>
<dbReference type="AlphaFoldDB" id="A0A7C3ZZ17"/>
<organism evidence="3">
    <name type="scientific">Planktothricoides sp. SpSt-374</name>
    <dbReference type="NCBI Taxonomy" id="2282167"/>
    <lineage>
        <taxon>Bacteria</taxon>
        <taxon>Bacillati</taxon>
        <taxon>Cyanobacteriota</taxon>
        <taxon>Cyanophyceae</taxon>
        <taxon>Oscillatoriophycideae</taxon>
        <taxon>Oscillatoriales</taxon>
        <taxon>Oscillatoriaceae</taxon>
        <taxon>Planktothricoides</taxon>
    </lineage>
</organism>
<comment type="caution">
    <text evidence="3">The sequence shown here is derived from an EMBL/GenBank/DDBJ whole genome shotgun (WGS) entry which is preliminary data.</text>
</comment>
<feature type="compositionally biased region" description="Low complexity" evidence="1">
    <location>
        <begin position="35"/>
        <end position="46"/>
    </location>
</feature>
<dbReference type="PROSITE" id="PS51257">
    <property type="entry name" value="PROKAR_LIPOPROTEIN"/>
    <property type="match status" value="1"/>
</dbReference>
<protein>
    <recommendedName>
        <fullName evidence="4">DUF3352 domain-containing protein</fullName>
    </recommendedName>
</protein>
<sequence length="431" mass="47645">MKLNQSIYVIAAALTAAVFLQSCNDAAPKVEEKPSSSVAETSTSATPEPPPDPLAAFDMQRAAKLTATARLLAGMSVADASAMPKSTAPPEKISAVEKTASWKAQNSFFENSWKQLEAEQLAPVTKWSGTELQTINASNPQVFYPFSGPDFLYVYSLFPDAREYVMVGLEPVGTLPDFEQLDSAQINQQLANAKDSLYAILKFSFFRTNDMAVDLNKQGVLPVLLLFAARTNNQILDLQYVGIDKQGTIQMRDPSKEADKAMIPGVKISFVPQGKSNPRTAYYFSTDLSDSGLEKTPEFLEFVKKMDKPVTYLKAASYLMHYSYFGKIRDGILAQSSHVLQDDSGIPYRNFDKSKWEMNFYGNYMGTIPLFADFYQPDLREVYKSGTNVKKIDFGIGYKYDEGSHLMLMNAKAPVENPQAEATTSPAPATP</sequence>
<evidence type="ECO:0008006" key="4">
    <source>
        <dbReference type="Google" id="ProtNLM"/>
    </source>
</evidence>
<name>A0A7C3ZZ17_9CYAN</name>
<dbReference type="EMBL" id="DSPX01000168">
    <property type="protein sequence ID" value="HGG02207.1"/>
    <property type="molecule type" value="Genomic_DNA"/>
</dbReference>
<reference evidence="3" key="1">
    <citation type="journal article" date="2020" name="mSystems">
        <title>Genome- and Community-Level Interaction Insights into Carbon Utilization and Element Cycling Functions of Hydrothermarchaeota in Hydrothermal Sediment.</title>
        <authorList>
            <person name="Zhou Z."/>
            <person name="Liu Y."/>
            <person name="Xu W."/>
            <person name="Pan J."/>
            <person name="Luo Z.H."/>
            <person name="Li M."/>
        </authorList>
    </citation>
    <scope>NUCLEOTIDE SEQUENCE [LARGE SCALE GENOMIC DNA]</scope>
    <source>
        <strain evidence="3">SpSt-374</strain>
    </source>
</reference>
<evidence type="ECO:0000313" key="3">
    <source>
        <dbReference type="EMBL" id="HGG02207.1"/>
    </source>
</evidence>
<gene>
    <name evidence="3" type="ORF">ENR15_16565</name>
</gene>
<feature type="region of interest" description="Disordered" evidence="1">
    <location>
        <begin position="29"/>
        <end position="52"/>
    </location>
</feature>
<accession>A0A7C3ZZ17</accession>
<evidence type="ECO:0000256" key="2">
    <source>
        <dbReference type="SAM" id="SignalP"/>
    </source>
</evidence>
<feature type="signal peptide" evidence="2">
    <location>
        <begin position="1"/>
        <end position="26"/>
    </location>
</feature>